<organism evidence="3 4">
    <name type="scientific">Nocardia thailandica</name>
    <dbReference type="NCBI Taxonomy" id="257275"/>
    <lineage>
        <taxon>Bacteria</taxon>
        <taxon>Bacillati</taxon>
        <taxon>Actinomycetota</taxon>
        <taxon>Actinomycetes</taxon>
        <taxon>Mycobacteriales</taxon>
        <taxon>Nocardiaceae</taxon>
        <taxon>Nocardia</taxon>
    </lineage>
</organism>
<gene>
    <name evidence="3" type="ORF">ACFYTF_19550</name>
</gene>
<keyword evidence="2" id="KW-1133">Transmembrane helix</keyword>
<comment type="caution">
    <text evidence="3">The sequence shown here is derived from an EMBL/GenBank/DDBJ whole genome shotgun (WGS) entry which is preliminary data.</text>
</comment>
<keyword evidence="2" id="KW-0472">Membrane</keyword>
<name>A0ABW6PRK7_9NOCA</name>
<feature type="region of interest" description="Disordered" evidence="1">
    <location>
        <begin position="1"/>
        <end position="55"/>
    </location>
</feature>
<protein>
    <recommendedName>
        <fullName evidence="5">Mce-associated membrane protein</fullName>
    </recommendedName>
</protein>
<reference evidence="3 4" key="1">
    <citation type="submission" date="2024-10" db="EMBL/GenBank/DDBJ databases">
        <title>The Natural Products Discovery Center: Release of the First 8490 Sequenced Strains for Exploring Actinobacteria Biosynthetic Diversity.</title>
        <authorList>
            <person name="Kalkreuter E."/>
            <person name="Kautsar S.A."/>
            <person name="Yang D."/>
            <person name="Bader C.D."/>
            <person name="Teijaro C.N."/>
            <person name="Fluegel L."/>
            <person name="Davis C.M."/>
            <person name="Simpson J.R."/>
            <person name="Lauterbach L."/>
            <person name="Steele A.D."/>
            <person name="Gui C."/>
            <person name="Meng S."/>
            <person name="Li G."/>
            <person name="Viehrig K."/>
            <person name="Ye F."/>
            <person name="Su P."/>
            <person name="Kiefer A.F."/>
            <person name="Nichols A."/>
            <person name="Cepeda A.J."/>
            <person name="Yan W."/>
            <person name="Fan B."/>
            <person name="Jiang Y."/>
            <person name="Adhikari A."/>
            <person name="Zheng C.-J."/>
            <person name="Schuster L."/>
            <person name="Cowan T.M."/>
            <person name="Smanski M.J."/>
            <person name="Chevrette M.G."/>
            <person name="De Carvalho L.P.S."/>
            <person name="Shen B."/>
        </authorList>
    </citation>
    <scope>NUCLEOTIDE SEQUENCE [LARGE SCALE GENOMIC DNA]</scope>
    <source>
        <strain evidence="3 4">NPDC004045</strain>
    </source>
</reference>
<accession>A0ABW6PRK7</accession>
<feature type="transmembrane region" description="Helical" evidence="2">
    <location>
        <begin position="66"/>
        <end position="89"/>
    </location>
</feature>
<dbReference type="RefSeq" id="WP_387701517.1">
    <property type="nucleotide sequence ID" value="NZ_JBIAMX010000012.1"/>
</dbReference>
<keyword evidence="4" id="KW-1185">Reference proteome</keyword>
<evidence type="ECO:0000256" key="1">
    <source>
        <dbReference type="SAM" id="MobiDB-lite"/>
    </source>
</evidence>
<evidence type="ECO:0000313" key="4">
    <source>
        <dbReference type="Proteomes" id="UP001601444"/>
    </source>
</evidence>
<dbReference type="Proteomes" id="UP001601444">
    <property type="component" value="Unassembled WGS sequence"/>
</dbReference>
<proteinExistence type="predicted"/>
<evidence type="ECO:0008006" key="5">
    <source>
        <dbReference type="Google" id="ProtNLM"/>
    </source>
</evidence>
<sequence length="229" mass="23759">MSTDTTEHPGPPPADTEAPDGPETSGGPATARTGSAATPRKAPEPLSGNRSDRTAPRTVALRLSTVLTAAALAVSVAATATLAVLYLGARGDLDDQRQHAADEAHAERIAADYALGASTIDYRNVKAWLAELKTGTSPQLSAKFDTTAPQLEQILLPLQWTSTATPLSAGVISESGGVYKVNAYLTVTSTSVQNPAGTLTTVAYSLTIDRNSDWHITDVGGLQNAVPVR</sequence>
<evidence type="ECO:0000313" key="3">
    <source>
        <dbReference type="EMBL" id="MFF0545029.1"/>
    </source>
</evidence>
<keyword evidence="2" id="KW-0812">Transmembrane</keyword>
<dbReference type="EMBL" id="JBIAMX010000012">
    <property type="protein sequence ID" value="MFF0545029.1"/>
    <property type="molecule type" value="Genomic_DNA"/>
</dbReference>
<evidence type="ECO:0000256" key="2">
    <source>
        <dbReference type="SAM" id="Phobius"/>
    </source>
</evidence>